<gene>
    <name evidence="1" type="ORF">CY34DRAFT_426190</name>
</gene>
<dbReference type="AlphaFoldDB" id="A0A0D0AI64"/>
<reference evidence="2" key="2">
    <citation type="submission" date="2015-01" db="EMBL/GenBank/DDBJ databases">
        <title>Evolutionary Origins and Diversification of the Mycorrhizal Mutualists.</title>
        <authorList>
            <consortium name="DOE Joint Genome Institute"/>
            <consortium name="Mycorrhizal Genomics Consortium"/>
            <person name="Kohler A."/>
            <person name="Kuo A."/>
            <person name="Nagy L.G."/>
            <person name="Floudas D."/>
            <person name="Copeland A."/>
            <person name="Barry K.W."/>
            <person name="Cichocki N."/>
            <person name="Veneault-Fourrey C."/>
            <person name="LaButti K."/>
            <person name="Lindquist E.A."/>
            <person name="Lipzen A."/>
            <person name="Lundell T."/>
            <person name="Morin E."/>
            <person name="Murat C."/>
            <person name="Riley R."/>
            <person name="Ohm R."/>
            <person name="Sun H."/>
            <person name="Tunlid A."/>
            <person name="Henrissat B."/>
            <person name="Grigoriev I.V."/>
            <person name="Hibbett D.S."/>
            <person name="Martin F."/>
        </authorList>
    </citation>
    <scope>NUCLEOTIDE SEQUENCE [LARGE SCALE GENOMIC DNA]</scope>
    <source>
        <strain evidence="2">UH-Slu-Lm8-n1</strain>
    </source>
</reference>
<evidence type="ECO:0000313" key="1">
    <source>
        <dbReference type="EMBL" id="KIK37834.1"/>
    </source>
</evidence>
<dbReference type="EMBL" id="KN835426">
    <property type="protein sequence ID" value="KIK37834.1"/>
    <property type="molecule type" value="Genomic_DNA"/>
</dbReference>
<sequence length="57" mass="6697">MKKSLTCSFPRLRSSWLAVEDILVRYSTNKKVCTTHLYHPSGWHVQTGRRKHLSAQR</sequence>
<keyword evidence="2" id="KW-1185">Reference proteome</keyword>
<reference evidence="1 2" key="1">
    <citation type="submission" date="2014-04" db="EMBL/GenBank/DDBJ databases">
        <authorList>
            <consortium name="DOE Joint Genome Institute"/>
            <person name="Kuo A."/>
            <person name="Ruytinx J."/>
            <person name="Rineau F."/>
            <person name="Colpaert J."/>
            <person name="Kohler A."/>
            <person name="Nagy L.G."/>
            <person name="Floudas D."/>
            <person name="Copeland A."/>
            <person name="Barry K.W."/>
            <person name="Cichocki N."/>
            <person name="Veneault-Fourrey C."/>
            <person name="LaButti K."/>
            <person name="Lindquist E.A."/>
            <person name="Lipzen A."/>
            <person name="Lundell T."/>
            <person name="Morin E."/>
            <person name="Murat C."/>
            <person name="Sun H."/>
            <person name="Tunlid A."/>
            <person name="Henrissat B."/>
            <person name="Grigoriev I.V."/>
            <person name="Hibbett D.S."/>
            <person name="Martin F."/>
            <person name="Nordberg H.P."/>
            <person name="Cantor M.N."/>
            <person name="Hua S.X."/>
        </authorList>
    </citation>
    <scope>NUCLEOTIDE SEQUENCE [LARGE SCALE GENOMIC DNA]</scope>
    <source>
        <strain evidence="1 2">UH-Slu-Lm8-n1</strain>
    </source>
</reference>
<proteinExistence type="predicted"/>
<evidence type="ECO:0000313" key="2">
    <source>
        <dbReference type="Proteomes" id="UP000054485"/>
    </source>
</evidence>
<name>A0A0D0AI64_9AGAM</name>
<dbReference type="InParanoid" id="A0A0D0AI64"/>
<dbReference type="HOGENOM" id="CLU_2998022_0_0_1"/>
<dbReference type="Proteomes" id="UP000054485">
    <property type="component" value="Unassembled WGS sequence"/>
</dbReference>
<organism evidence="1 2">
    <name type="scientific">Suillus luteus UH-Slu-Lm8-n1</name>
    <dbReference type="NCBI Taxonomy" id="930992"/>
    <lineage>
        <taxon>Eukaryota</taxon>
        <taxon>Fungi</taxon>
        <taxon>Dikarya</taxon>
        <taxon>Basidiomycota</taxon>
        <taxon>Agaricomycotina</taxon>
        <taxon>Agaricomycetes</taxon>
        <taxon>Agaricomycetidae</taxon>
        <taxon>Boletales</taxon>
        <taxon>Suillineae</taxon>
        <taxon>Suillaceae</taxon>
        <taxon>Suillus</taxon>
    </lineage>
</organism>
<accession>A0A0D0AI64</accession>
<protein>
    <submittedName>
        <fullName evidence="1">Uncharacterized protein</fullName>
    </submittedName>
</protein>